<name>A0A9D1CVQ5_9FIRM</name>
<dbReference type="GO" id="GO:0005975">
    <property type="term" value="P:carbohydrate metabolic process"/>
    <property type="evidence" value="ECO:0007669"/>
    <property type="project" value="InterPro"/>
</dbReference>
<gene>
    <name evidence="6" type="ORF">IAA52_04035</name>
</gene>
<dbReference type="CDD" id="cd07809">
    <property type="entry name" value="ASKHA_NBD_FGGY_BaXK-like"/>
    <property type="match status" value="1"/>
</dbReference>
<dbReference type="PANTHER" id="PTHR43095:SF5">
    <property type="entry name" value="XYLULOSE KINASE"/>
    <property type="match status" value="1"/>
</dbReference>
<comment type="similarity">
    <text evidence="1">Belongs to the FGGY kinase family.</text>
</comment>
<dbReference type="GO" id="GO:0016301">
    <property type="term" value="F:kinase activity"/>
    <property type="evidence" value="ECO:0007669"/>
    <property type="project" value="UniProtKB-KW"/>
</dbReference>
<keyword evidence="2" id="KW-0808">Transferase</keyword>
<reference evidence="6" key="2">
    <citation type="journal article" date="2021" name="PeerJ">
        <title>Extensive microbial diversity within the chicken gut microbiome revealed by metagenomics and culture.</title>
        <authorList>
            <person name="Gilroy R."/>
            <person name="Ravi A."/>
            <person name="Getino M."/>
            <person name="Pursley I."/>
            <person name="Horton D.L."/>
            <person name="Alikhan N.F."/>
            <person name="Baker D."/>
            <person name="Gharbi K."/>
            <person name="Hall N."/>
            <person name="Watson M."/>
            <person name="Adriaenssens E.M."/>
            <person name="Foster-Nyarko E."/>
            <person name="Jarju S."/>
            <person name="Secka A."/>
            <person name="Antonio M."/>
            <person name="Oren A."/>
            <person name="Chaudhuri R.R."/>
            <person name="La Ragione R."/>
            <person name="Hildebrand F."/>
            <person name="Pallen M.J."/>
        </authorList>
    </citation>
    <scope>NUCLEOTIDE SEQUENCE</scope>
    <source>
        <strain evidence="6">ChiSjej6B24-2974</strain>
    </source>
</reference>
<dbReference type="AlphaFoldDB" id="A0A9D1CVQ5"/>
<dbReference type="Proteomes" id="UP000824260">
    <property type="component" value="Unassembled WGS sequence"/>
</dbReference>
<evidence type="ECO:0000256" key="1">
    <source>
        <dbReference type="ARBA" id="ARBA00009156"/>
    </source>
</evidence>
<feature type="domain" description="Carbohydrate kinase FGGY C-terminal" evidence="5">
    <location>
        <begin position="254"/>
        <end position="451"/>
    </location>
</feature>
<proteinExistence type="inferred from homology"/>
<evidence type="ECO:0000259" key="5">
    <source>
        <dbReference type="Pfam" id="PF02782"/>
    </source>
</evidence>
<reference evidence="6" key="1">
    <citation type="submission" date="2020-10" db="EMBL/GenBank/DDBJ databases">
        <authorList>
            <person name="Gilroy R."/>
        </authorList>
    </citation>
    <scope>NUCLEOTIDE SEQUENCE</scope>
    <source>
        <strain evidence="6">ChiSjej6B24-2974</strain>
    </source>
</reference>
<dbReference type="SUPFAM" id="SSF53067">
    <property type="entry name" value="Actin-like ATPase domain"/>
    <property type="match status" value="2"/>
</dbReference>
<evidence type="ECO:0000313" key="6">
    <source>
        <dbReference type="EMBL" id="HIQ82252.1"/>
    </source>
</evidence>
<evidence type="ECO:0000259" key="4">
    <source>
        <dbReference type="Pfam" id="PF00370"/>
    </source>
</evidence>
<dbReference type="EMBL" id="DVFZ01000040">
    <property type="protein sequence ID" value="HIQ82252.1"/>
    <property type="molecule type" value="Genomic_DNA"/>
</dbReference>
<sequence length="508" mass="54437">MKKFLGLEFGSTRIKAVLIDEKHATASSGDYTWKSSFENGVWTYPLEEAWVGLKAALRGVEGREDVAGVGVSGMMHGYLAFDKDWKLLTPFRTWQNTMTAQSAEELTNLFGFNIPQRWSIAHLYQAILNGEEHISRVAHITTLAGYIHHALTGVNAVGVGEASGMFPIDDATGKYNEAMLDKFDAHIAAKNLPWKIRDVLPTPLMAGKNAGTLTKEGAALLDGLLAEGVPFAPPEGDVGTGMTATNAVAPRTGNVSAGTSIFAMVVLERPLKNIHPEIDIVATPEGRPAAMVHCNNCTNDINAWVGMLRETAEMFGAKVSTGDLYTMLYKKSLEGAADCDGVLVYNYMAGESVTHLDSGRPLVMRRPDSSFTLANFMRSQIYGTMATMCIGMELLHEENVAIDSLTGHGGLFKTPGVGQRYMAAACKAPVTCMETAGEGGPYGMALLAAYMVCREAGESLSDYLKNKVFAGAKGVTLAPDEADVKGFEAYLANYTAGLAAEEAAVKAF</sequence>
<comment type="caution">
    <text evidence="6">The sequence shown here is derived from an EMBL/GenBank/DDBJ whole genome shotgun (WGS) entry which is preliminary data.</text>
</comment>
<evidence type="ECO:0000256" key="3">
    <source>
        <dbReference type="ARBA" id="ARBA00022777"/>
    </source>
</evidence>
<evidence type="ECO:0000256" key="2">
    <source>
        <dbReference type="ARBA" id="ARBA00022679"/>
    </source>
</evidence>
<dbReference type="Pfam" id="PF00370">
    <property type="entry name" value="FGGY_N"/>
    <property type="match status" value="1"/>
</dbReference>
<dbReference type="PANTHER" id="PTHR43095">
    <property type="entry name" value="SUGAR KINASE"/>
    <property type="match status" value="1"/>
</dbReference>
<dbReference type="InterPro" id="IPR018485">
    <property type="entry name" value="FGGY_C"/>
</dbReference>
<feature type="domain" description="Carbohydrate kinase FGGY N-terminal" evidence="4">
    <location>
        <begin position="5"/>
        <end position="238"/>
    </location>
</feature>
<dbReference type="Pfam" id="PF02782">
    <property type="entry name" value="FGGY_C"/>
    <property type="match status" value="1"/>
</dbReference>
<keyword evidence="3" id="KW-0418">Kinase</keyword>
<dbReference type="InterPro" id="IPR018484">
    <property type="entry name" value="FGGY_N"/>
</dbReference>
<protein>
    <submittedName>
        <fullName evidence="6">ATPase</fullName>
    </submittedName>
</protein>
<organism evidence="6 7">
    <name type="scientific">Candidatus Pullichristensenella stercorigallinarum</name>
    <dbReference type="NCBI Taxonomy" id="2840909"/>
    <lineage>
        <taxon>Bacteria</taxon>
        <taxon>Bacillati</taxon>
        <taxon>Bacillota</taxon>
        <taxon>Clostridia</taxon>
        <taxon>Candidatus Pullichristensenella</taxon>
    </lineage>
</organism>
<evidence type="ECO:0000313" key="7">
    <source>
        <dbReference type="Proteomes" id="UP000824260"/>
    </source>
</evidence>
<dbReference type="Gene3D" id="3.30.420.40">
    <property type="match status" value="2"/>
</dbReference>
<dbReference type="InterPro" id="IPR043129">
    <property type="entry name" value="ATPase_NBD"/>
</dbReference>
<accession>A0A9D1CVQ5</accession>
<dbReference type="InterPro" id="IPR050406">
    <property type="entry name" value="FGGY_Carb_Kinase"/>
</dbReference>